<evidence type="ECO:0000313" key="2">
    <source>
        <dbReference type="Proteomes" id="UP000019132"/>
    </source>
</evidence>
<reference evidence="2" key="1">
    <citation type="journal article" date="2010" name="Genome Biol.">
        <title>Genome sequence of the necrotrophic plant pathogen Pythium ultimum reveals original pathogenicity mechanisms and effector repertoire.</title>
        <authorList>
            <person name="Levesque C.A."/>
            <person name="Brouwer H."/>
            <person name="Cano L."/>
            <person name="Hamilton J.P."/>
            <person name="Holt C."/>
            <person name="Huitema E."/>
            <person name="Raffaele S."/>
            <person name="Robideau G.P."/>
            <person name="Thines M."/>
            <person name="Win J."/>
            <person name="Zerillo M.M."/>
            <person name="Beakes G.W."/>
            <person name="Boore J.L."/>
            <person name="Busam D."/>
            <person name="Dumas B."/>
            <person name="Ferriera S."/>
            <person name="Fuerstenberg S.I."/>
            <person name="Gachon C.M."/>
            <person name="Gaulin E."/>
            <person name="Govers F."/>
            <person name="Grenville-Briggs L."/>
            <person name="Horner N."/>
            <person name="Hostetler J."/>
            <person name="Jiang R.H."/>
            <person name="Johnson J."/>
            <person name="Krajaejun T."/>
            <person name="Lin H."/>
            <person name="Meijer H.J."/>
            <person name="Moore B."/>
            <person name="Morris P."/>
            <person name="Phuntmart V."/>
            <person name="Puiu D."/>
            <person name="Shetty J."/>
            <person name="Stajich J.E."/>
            <person name="Tripathy S."/>
            <person name="Wawra S."/>
            <person name="van West P."/>
            <person name="Whitty B.R."/>
            <person name="Coutinho P.M."/>
            <person name="Henrissat B."/>
            <person name="Martin F."/>
            <person name="Thomas P.D."/>
            <person name="Tyler B.M."/>
            <person name="De Vries R.P."/>
            <person name="Kamoun S."/>
            <person name="Yandell M."/>
            <person name="Tisserat N."/>
            <person name="Buell C.R."/>
        </authorList>
    </citation>
    <scope>NUCLEOTIDE SEQUENCE</scope>
    <source>
        <strain evidence="2">DAOM:BR144</strain>
    </source>
</reference>
<dbReference type="VEuPathDB" id="FungiDB:PYU1_G008725"/>
<accession>K3WUU5</accession>
<dbReference type="Proteomes" id="UP000019132">
    <property type="component" value="Unassembled WGS sequence"/>
</dbReference>
<dbReference type="EnsemblProtists" id="PYU1_T008742">
    <property type="protein sequence ID" value="PYU1_T008742"/>
    <property type="gene ID" value="PYU1_G008725"/>
</dbReference>
<reference evidence="1" key="3">
    <citation type="submission" date="2015-02" db="UniProtKB">
        <authorList>
            <consortium name="EnsemblProtists"/>
        </authorList>
    </citation>
    <scope>IDENTIFICATION</scope>
    <source>
        <strain evidence="1">DAOM BR144</strain>
    </source>
</reference>
<sequence length="196" mass="21712">KTSTLSHGDTEAFRQAFAQLHSELRQVRATLAIERLDRVLGPSARRREQQLKSESIVSDRLLQSLKDVSTFSNQVKAQMSMPRLVDLNHPSEAAQSQLVATKLTQSKSLRKLTELRTKISATMQEDGWGNDVVRAIDRGENVFGWQPPEMERSPLLLSRVTLGAGGAKTSSVPSLPTIPLLLNRSEVKQLTQALVC</sequence>
<dbReference type="AlphaFoldDB" id="K3WUU5"/>
<keyword evidence="2" id="KW-1185">Reference proteome</keyword>
<reference evidence="2" key="2">
    <citation type="submission" date="2010-04" db="EMBL/GenBank/DDBJ databases">
        <authorList>
            <person name="Buell R."/>
            <person name="Hamilton J."/>
            <person name="Hostetler J."/>
        </authorList>
    </citation>
    <scope>NUCLEOTIDE SEQUENCE [LARGE SCALE GENOMIC DNA]</scope>
    <source>
        <strain evidence="2">DAOM:BR144</strain>
    </source>
</reference>
<organism evidence="1 2">
    <name type="scientific">Globisporangium ultimum (strain ATCC 200006 / CBS 805.95 / DAOM BR144)</name>
    <name type="common">Pythium ultimum</name>
    <dbReference type="NCBI Taxonomy" id="431595"/>
    <lineage>
        <taxon>Eukaryota</taxon>
        <taxon>Sar</taxon>
        <taxon>Stramenopiles</taxon>
        <taxon>Oomycota</taxon>
        <taxon>Peronosporomycetes</taxon>
        <taxon>Pythiales</taxon>
        <taxon>Pythiaceae</taxon>
        <taxon>Globisporangium</taxon>
    </lineage>
</organism>
<proteinExistence type="predicted"/>
<evidence type="ECO:0000313" key="1">
    <source>
        <dbReference type="EnsemblProtists" id="PYU1_T008742"/>
    </source>
</evidence>
<dbReference type="EMBL" id="GL376558">
    <property type="status" value="NOT_ANNOTATED_CDS"/>
    <property type="molecule type" value="Genomic_DNA"/>
</dbReference>
<dbReference type="HOGENOM" id="CLU_1393505_0_0_1"/>
<name>K3WUU5_GLOUD</name>
<protein>
    <submittedName>
        <fullName evidence="1">Uncharacterized protein</fullName>
    </submittedName>
</protein>